<evidence type="ECO:0000313" key="1">
    <source>
        <dbReference type="EMBL" id="GGE47962.1"/>
    </source>
</evidence>
<organism evidence="1 2">
    <name type="scientific">Pullulanibacillus camelliae</name>
    <dbReference type="NCBI Taxonomy" id="1707096"/>
    <lineage>
        <taxon>Bacteria</taxon>
        <taxon>Bacillati</taxon>
        <taxon>Bacillota</taxon>
        <taxon>Bacilli</taxon>
        <taxon>Bacillales</taxon>
        <taxon>Sporolactobacillaceae</taxon>
        <taxon>Pullulanibacillus</taxon>
    </lineage>
</organism>
<keyword evidence="2" id="KW-1185">Reference proteome</keyword>
<dbReference type="EMBL" id="BMIR01000014">
    <property type="protein sequence ID" value="GGE47962.1"/>
    <property type="molecule type" value="Genomic_DNA"/>
</dbReference>
<name>A0A8J2YKG1_9BACL</name>
<reference evidence="1" key="2">
    <citation type="submission" date="2020-09" db="EMBL/GenBank/DDBJ databases">
        <authorList>
            <person name="Sun Q."/>
            <person name="Zhou Y."/>
        </authorList>
    </citation>
    <scope>NUCLEOTIDE SEQUENCE</scope>
    <source>
        <strain evidence="1">CGMCC 1.15371</strain>
    </source>
</reference>
<accession>A0A8J2YKG1</accession>
<dbReference type="Proteomes" id="UP000628775">
    <property type="component" value="Unassembled WGS sequence"/>
</dbReference>
<evidence type="ECO:0000313" key="2">
    <source>
        <dbReference type="Proteomes" id="UP000628775"/>
    </source>
</evidence>
<dbReference type="AlphaFoldDB" id="A0A8J2YKG1"/>
<dbReference type="RefSeq" id="WP_268237373.1">
    <property type="nucleotide sequence ID" value="NZ_BMIR01000014.1"/>
</dbReference>
<gene>
    <name evidence="1" type="ORF">GCM10011391_28430</name>
</gene>
<sequence length="41" mass="4574">MGKFVWFVTPVLKASEVRDNARAYMATEDKRKAITSGKVTA</sequence>
<comment type="caution">
    <text evidence="1">The sequence shown here is derived from an EMBL/GenBank/DDBJ whole genome shotgun (WGS) entry which is preliminary data.</text>
</comment>
<reference evidence="1" key="1">
    <citation type="journal article" date="2014" name="Int. J. Syst. Evol. Microbiol.">
        <title>Complete genome sequence of Corynebacterium casei LMG S-19264T (=DSM 44701T), isolated from a smear-ripened cheese.</title>
        <authorList>
            <consortium name="US DOE Joint Genome Institute (JGI-PGF)"/>
            <person name="Walter F."/>
            <person name="Albersmeier A."/>
            <person name="Kalinowski J."/>
            <person name="Ruckert C."/>
        </authorList>
    </citation>
    <scope>NUCLEOTIDE SEQUENCE</scope>
    <source>
        <strain evidence="1">CGMCC 1.15371</strain>
    </source>
</reference>
<protein>
    <submittedName>
        <fullName evidence="1">Uncharacterized protein</fullName>
    </submittedName>
</protein>
<proteinExistence type="predicted"/>